<reference evidence="2" key="1">
    <citation type="journal article" date="2022" name="bioRxiv">
        <title>Sequencing and chromosome-scale assembly of the giantPleurodeles waltlgenome.</title>
        <authorList>
            <person name="Brown T."/>
            <person name="Elewa A."/>
            <person name="Iarovenko S."/>
            <person name="Subramanian E."/>
            <person name="Araus A.J."/>
            <person name="Petzold A."/>
            <person name="Susuki M."/>
            <person name="Suzuki K.-i.T."/>
            <person name="Hayashi T."/>
            <person name="Toyoda A."/>
            <person name="Oliveira C."/>
            <person name="Osipova E."/>
            <person name="Leigh N.D."/>
            <person name="Simon A."/>
            <person name="Yun M.H."/>
        </authorList>
    </citation>
    <scope>NUCLEOTIDE SEQUENCE</scope>
    <source>
        <strain evidence="2">20211129_DDA</strain>
        <tissue evidence="2">Liver</tissue>
    </source>
</reference>
<evidence type="ECO:0000256" key="1">
    <source>
        <dbReference type="SAM" id="Phobius"/>
    </source>
</evidence>
<dbReference type="AlphaFoldDB" id="A0AAV7U912"/>
<evidence type="ECO:0000313" key="2">
    <source>
        <dbReference type="EMBL" id="KAJ1185500.1"/>
    </source>
</evidence>
<sequence>MSGPTPYEVAKNQDLQDLDSCSMFMLSSGNGCVTGDTGPVDPGDTLYLIKSGRLAIARLPLGMGVFAGNCLFSSWGRQHMGGRWRRDGVLR</sequence>
<keyword evidence="1" id="KW-1133">Transmembrane helix</keyword>
<proteinExistence type="predicted"/>
<evidence type="ECO:0008006" key="4">
    <source>
        <dbReference type="Google" id="ProtNLM"/>
    </source>
</evidence>
<dbReference type="EMBL" id="JANPWB010000005">
    <property type="protein sequence ID" value="KAJ1185500.1"/>
    <property type="molecule type" value="Genomic_DNA"/>
</dbReference>
<keyword evidence="3" id="KW-1185">Reference proteome</keyword>
<keyword evidence="1" id="KW-0472">Membrane</keyword>
<organism evidence="2 3">
    <name type="scientific">Pleurodeles waltl</name>
    <name type="common">Iberian ribbed newt</name>
    <dbReference type="NCBI Taxonomy" id="8319"/>
    <lineage>
        <taxon>Eukaryota</taxon>
        <taxon>Metazoa</taxon>
        <taxon>Chordata</taxon>
        <taxon>Craniata</taxon>
        <taxon>Vertebrata</taxon>
        <taxon>Euteleostomi</taxon>
        <taxon>Amphibia</taxon>
        <taxon>Batrachia</taxon>
        <taxon>Caudata</taxon>
        <taxon>Salamandroidea</taxon>
        <taxon>Salamandridae</taxon>
        <taxon>Pleurodelinae</taxon>
        <taxon>Pleurodeles</taxon>
    </lineage>
</organism>
<comment type="caution">
    <text evidence="2">The sequence shown here is derived from an EMBL/GenBank/DDBJ whole genome shotgun (WGS) entry which is preliminary data.</text>
</comment>
<evidence type="ECO:0000313" key="3">
    <source>
        <dbReference type="Proteomes" id="UP001066276"/>
    </source>
</evidence>
<gene>
    <name evidence="2" type="ORF">NDU88_002292</name>
</gene>
<name>A0AAV7U912_PLEWA</name>
<dbReference type="Proteomes" id="UP001066276">
    <property type="component" value="Chromosome 3_1"/>
</dbReference>
<feature type="transmembrane region" description="Helical" evidence="1">
    <location>
        <begin position="55"/>
        <end position="76"/>
    </location>
</feature>
<accession>A0AAV7U912</accession>
<keyword evidence="1" id="KW-0812">Transmembrane</keyword>
<protein>
    <recommendedName>
        <fullName evidence="4">Cyclic nucleotide-binding domain-containing protein</fullName>
    </recommendedName>
</protein>